<protein>
    <submittedName>
        <fullName evidence="1">Uncharacterized protein</fullName>
    </submittedName>
</protein>
<proteinExistence type="predicted"/>
<reference evidence="2" key="1">
    <citation type="submission" date="2016-10" db="EMBL/GenBank/DDBJ databases">
        <authorList>
            <person name="Varghese N."/>
            <person name="Submissions S."/>
        </authorList>
    </citation>
    <scope>NUCLEOTIDE SEQUENCE [LARGE SCALE GENOMIC DNA]</scope>
    <source>
        <strain evidence="2">CGMCC 1.12402</strain>
    </source>
</reference>
<name>A0A1I0NNA1_9BACT</name>
<dbReference type="AlphaFoldDB" id="A0A1I0NNA1"/>
<keyword evidence="2" id="KW-1185">Reference proteome</keyword>
<sequence length="56" mass="6398">MKSFAATFLNTKDNSVVKKEFLARNHTSALRKANRQITKYVRVLSVDQIGEDTREA</sequence>
<accession>A0A1I0NNA1</accession>
<dbReference type="STRING" id="1267423.SAMN05216290_1342"/>
<evidence type="ECO:0000313" key="1">
    <source>
        <dbReference type="EMBL" id="SEW02960.1"/>
    </source>
</evidence>
<organism evidence="1 2">
    <name type="scientific">Roseivirga pacifica</name>
    <dbReference type="NCBI Taxonomy" id="1267423"/>
    <lineage>
        <taxon>Bacteria</taxon>
        <taxon>Pseudomonadati</taxon>
        <taxon>Bacteroidota</taxon>
        <taxon>Cytophagia</taxon>
        <taxon>Cytophagales</taxon>
        <taxon>Roseivirgaceae</taxon>
        <taxon>Roseivirga</taxon>
    </lineage>
</organism>
<gene>
    <name evidence="1" type="ORF">SAMN05216290_1342</name>
</gene>
<evidence type="ECO:0000313" key="2">
    <source>
        <dbReference type="Proteomes" id="UP000199437"/>
    </source>
</evidence>
<dbReference type="Proteomes" id="UP000199437">
    <property type="component" value="Unassembled WGS sequence"/>
</dbReference>
<dbReference type="EMBL" id="FOIR01000001">
    <property type="protein sequence ID" value="SEW02960.1"/>
    <property type="molecule type" value="Genomic_DNA"/>
</dbReference>